<evidence type="ECO:0000313" key="1">
    <source>
        <dbReference type="EMBL" id="NSX54535.1"/>
    </source>
</evidence>
<accession>A0ABX2ITZ4</accession>
<name>A0ABX2ITZ4_9RHOB</name>
<evidence type="ECO:0000313" key="2">
    <source>
        <dbReference type="Proteomes" id="UP000777935"/>
    </source>
</evidence>
<proteinExistence type="predicted"/>
<keyword evidence="2" id="KW-1185">Reference proteome</keyword>
<dbReference type="RefSeq" id="WP_174136661.1">
    <property type="nucleotide sequence ID" value="NZ_JABUFE010000003.1"/>
</dbReference>
<reference evidence="1 2" key="1">
    <citation type="submission" date="2020-06" db="EMBL/GenBank/DDBJ databases">
        <title>Sulfitobacter algicola sp. nov., isolated from green algae.</title>
        <authorList>
            <person name="Wang C."/>
        </authorList>
    </citation>
    <scope>NUCLEOTIDE SEQUENCE [LARGE SCALE GENOMIC DNA]</scope>
    <source>
        <strain evidence="1 2">1151</strain>
    </source>
</reference>
<gene>
    <name evidence="1" type="ORF">HRQ87_06930</name>
</gene>
<protein>
    <submittedName>
        <fullName evidence="1">Uncharacterized protein</fullName>
    </submittedName>
</protein>
<sequence>MGLDINLLPKPTPGNEDEFAEIWTKIKIYDGKLPNPDTVDMGFFKRLFATRPQVDIDTLIERFQQISIPAYISIGAPVVGKDAAANEWVQQQFEAGSIKDAKTLEDAMLAMDGYYALEAMPDCDGFPIYTHAGLYDGVDRTSFRGKFLKTCKDVIGSALLEKAWDPMLAYDLATYGKDLRAAADAYAETHQVQHILGQKNADFDETSPEGKVHIVDQAARWAIFWSDRGHGTEPYY</sequence>
<dbReference type="Proteomes" id="UP000777935">
    <property type="component" value="Unassembled WGS sequence"/>
</dbReference>
<dbReference type="EMBL" id="JABUFE010000003">
    <property type="protein sequence ID" value="NSX54535.1"/>
    <property type="molecule type" value="Genomic_DNA"/>
</dbReference>
<comment type="caution">
    <text evidence="1">The sequence shown here is derived from an EMBL/GenBank/DDBJ whole genome shotgun (WGS) entry which is preliminary data.</text>
</comment>
<organism evidence="1 2">
    <name type="scientific">Parasulfitobacter algicola</name>
    <dbReference type="NCBI Taxonomy" id="2614809"/>
    <lineage>
        <taxon>Bacteria</taxon>
        <taxon>Pseudomonadati</taxon>
        <taxon>Pseudomonadota</taxon>
        <taxon>Alphaproteobacteria</taxon>
        <taxon>Rhodobacterales</taxon>
        <taxon>Roseobacteraceae</taxon>
        <taxon>Parasulfitobacter</taxon>
    </lineage>
</organism>